<gene>
    <name evidence="3" type="ORF">Oscil6304_0585</name>
</gene>
<dbReference type="GO" id="GO:0008667">
    <property type="term" value="F:2,3-dihydro-2,3-dihydroxybenzoate dehydrogenase activity"/>
    <property type="evidence" value="ECO:0007669"/>
    <property type="project" value="InterPro"/>
</dbReference>
<evidence type="ECO:0000256" key="1">
    <source>
        <dbReference type="ARBA" id="ARBA00006484"/>
    </source>
</evidence>
<reference evidence="3 4" key="1">
    <citation type="submission" date="2012-06" db="EMBL/GenBank/DDBJ databases">
        <title>Finished chromosome of genome of Oscillatoria acuminata PCC 6304.</title>
        <authorList>
            <consortium name="US DOE Joint Genome Institute"/>
            <person name="Gugger M."/>
            <person name="Coursin T."/>
            <person name="Rippka R."/>
            <person name="Tandeau De Marsac N."/>
            <person name="Huntemann M."/>
            <person name="Wei C.-L."/>
            <person name="Han J."/>
            <person name="Detter J.C."/>
            <person name="Han C."/>
            <person name="Tapia R."/>
            <person name="Davenport K."/>
            <person name="Daligault H."/>
            <person name="Erkkila T."/>
            <person name="Gu W."/>
            <person name="Munk A.C.C."/>
            <person name="Teshima H."/>
            <person name="Xu Y."/>
            <person name="Chain P."/>
            <person name="Chen A."/>
            <person name="Krypides N."/>
            <person name="Mavromatis K."/>
            <person name="Markowitz V."/>
            <person name="Szeto E."/>
            <person name="Ivanova N."/>
            <person name="Mikhailova N."/>
            <person name="Ovchinnikova G."/>
            <person name="Pagani I."/>
            <person name="Pati A."/>
            <person name="Goodwin L."/>
            <person name="Peters L."/>
            <person name="Pitluck S."/>
            <person name="Woyke T."/>
            <person name="Kerfeld C."/>
        </authorList>
    </citation>
    <scope>NUCLEOTIDE SEQUENCE [LARGE SCALE GENOMIC DNA]</scope>
    <source>
        <strain evidence="3 4">PCC 6304</strain>
    </source>
</reference>
<accession>K9TDY4</accession>
<comment type="similarity">
    <text evidence="1">Belongs to the short-chain dehydrogenases/reductases (SDR) family.</text>
</comment>
<evidence type="ECO:0000313" key="3">
    <source>
        <dbReference type="EMBL" id="AFY80326.1"/>
    </source>
</evidence>
<dbReference type="eggNOG" id="COG0300">
    <property type="taxonomic scope" value="Bacteria"/>
</dbReference>
<keyword evidence="2" id="KW-0560">Oxidoreductase</keyword>
<dbReference type="PANTHER" id="PTHR43391:SF94">
    <property type="entry name" value="OXIDOREDUCTASE-RELATED"/>
    <property type="match status" value="1"/>
</dbReference>
<dbReference type="EMBL" id="CP003607">
    <property type="protein sequence ID" value="AFY80326.1"/>
    <property type="molecule type" value="Genomic_DNA"/>
</dbReference>
<dbReference type="KEGG" id="oac:Oscil6304_0585"/>
<dbReference type="SUPFAM" id="SSF51735">
    <property type="entry name" value="NAD(P)-binding Rossmann-fold domains"/>
    <property type="match status" value="1"/>
</dbReference>
<dbReference type="OrthoDB" id="9808814at2"/>
<organism evidence="3 4">
    <name type="scientific">Oscillatoria acuminata PCC 6304</name>
    <dbReference type="NCBI Taxonomy" id="56110"/>
    <lineage>
        <taxon>Bacteria</taxon>
        <taxon>Bacillati</taxon>
        <taxon>Cyanobacteriota</taxon>
        <taxon>Cyanophyceae</taxon>
        <taxon>Oscillatoriophycideae</taxon>
        <taxon>Oscillatoriales</taxon>
        <taxon>Oscillatoriaceae</taxon>
        <taxon>Oscillatoria</taxon>
    </lineage>
</organism>
<dbReference type="InParanoid" id="K9TDY4"/>
<dbReference type="InterPro" id="IPR003560">
    <property type="entry name" value="DHB_DH"/>
</dbReference>
<sequence length="230" mass="24824">MKPEAKKWVIVGASRGIGAAVAQHFVSKGDWVISVCRSAPIAGEWVKADVSIPAGIEAIANAVGDAPVDGLLYMGGVWENHAFTEDYDFLKSSDEEMRYVISVNAIAPIEITRKLVNNLSKTKNPRAIFIGSLSGLEHKASREVANTASKFALRGAIQSLRLALRDRNIGFSVINPGNVATAEVLTDIQDGRFPPQKAIPLGDLVSCIDWILSLSPQVDVSEINLEQRTC</sequence>
<dbReference type="GO" id="GO:0019290">
    <property type="term" value="P:siderophore biosynthetic process"/>
    <property type="evidence" value="ECO:0007669"/>
    <property type="project" value="InterPro"/>
</dbReference>
<evidence type="ECO:0000256" key="2">
    <source>
        <dbReference type="ARBA" id="ARBA00023002"/>
    </source>
</evidence>
<dbReference type="HOGENOM" id="CLU_010194_28_0_3"/>
<protein>
    <recommendedName>
        <fullName evidence="5">Short-chain alcohol dehydrogenase</fullName>
    </recommendedName>
</protein>
<dbReference type="CDD" id="cd05233">
    <property type="entry name" value="SDR_c"/>
    <property type="match status" value="1"/>
</dbReference>
<proteinExistence type="inferred from homology"/>
<dbReference type="Pfam" id="PF00106">
    <property type="entry name" value="adh_short"/>
    <property type="match status" value="1"/>
</dbReference>
<dbReference type="InterPro" id="IPR002347">
    <property type="entry name" value="SDR_fam"/>
</dbReference>
<evidence type="ECO:0000313" key="4">
    <source>
        <dbReference type="Proteomes" id="UP000010367"/>
    </source>
</evidence>
<evidence type="ECO:0008006" key="5">
    <source>
        <dbReference type="Google" id="ProtNLM"/>
    </source>
</evidence>
<dbReference type="PANTHER" id="PTHR43391">
    <property type="entry name" value="RETINOL DEHYDROGENASE-RELATED"/>
    <property type="match status" value="1"/>
</dbReference>
<dbReference type="Gene3D" id="3.40.50.720">
    <property type="entry name" value="NAD(P)-binding Rossmann-like Domain"/>
    <property type="match status" value="1"/>
</dbReference>
<dbReference type="PATRIC" id="fig|56110.3.peg.701"/>
<dbReference type="RefSeq" id="WP_015146976.1">
    <property type="nucleotide sequence ID" value="NC_019693.1"/>
</dbReference>
<dbReference type="Proteomes" id="UP000010367">
    <property type="component" value="Chromosome"/>
</dbReference>
<dbReference type="PRINTS" id="PR01397">
    <property type="entry name" value="DHBDHDRGNASE"/>
</dbReference>
<dbReference type="InterPro" id="IPR036291">
    <property type="entry name" value="NAD(P)-bd_dom_sf"/>
</dbReference>
<dbReference type="STRING" id="56110.Oscil6304_0585"/>
<keyword evidence="4" id="KW-1185">Reference proteome</keyword>
<dbReference type="AlphaFoldDB" id="K9TDY4"/>
<name>K9TDY4_9CYAN</name>